<organism evidence="4 5">
    <name type="scientific">Genlisea aurea</name>
    <dbReference type="NCBI Taxonomy" id="192259"/>
    <lineage>
        <taxon>Eukaryota</taxon>
        <taxon>Viridiplantae</taxon>
        <taxon>Streptophyta</taxon>
        <taxon>Embryophyta</taxon>
        <taxon>Tracheophyta</taxon>
        <taxon>Spermatophyta</taxon>
        <taxon>Magnoliopsida</taxon>
        <taxon>eudicotyledons</taxon>
        <taxon>Gunneridae</taxon>
        <taxon>Pentapetalae</taxon>
        <taxon>asterids</taxon>
        <taxon>lamiids</taxon>
        <taxon>Lamiales</taxon>
        <taxon>Lentibulariaceae</taxon>
        <taxon>Genlisea</taxon>
    </lineage>
</organism>
<dbReference type="NCBIfam" id="TIGR00756">
    <property type="entry name" value="PPR"/>
    <property type="match status" value="2"/>
</dbReference>
<gene>
    <name evidence="4" type="ORF">M569_15538</name>
</gene>
<name>S8BXB1_9LAMI</name>
<dbReference type="InterPro" id="IPR002885">
    <property type="entry name" value="PPR_rpt"/>
</dbReference>
<evidence type="ECO:0000256" key="3">
    <source>
        <dbReference type="PROSITE-ProRule" id="PRU00708"/>
    </source>
</evidence>
<dbReference type="PANTHER" id="PTHR47936:SF1">
    <property type="entry name" value="PENTATRICOPEPTIDE REPEAT-CONTAINING PROTEIN GUN1, CHLOROPLASTIC"/>
    <property type="match status" value="1"/>
</dbReference>
<dbReference type="GO" id="GO:0010019">
    <property type="term" value="P:chloroplast-nucleus signaling pathway"/>
    <property type="evidence" value="ECO:0007669"/>
    <property type="project" value="TreeGrafter"/>
</dbReference>
<dbReference type="OrthoDB" id="185373at2759"/>
<feature type="repeat" description="PPR" evidence="3">
    <location>
        <begin position="166"/>
        <end position="200"/>
    </location>
</feature>
<protein>
    <recommendedName>
        <fullName evidence="6">Pentacotripeptide-repeat region of PRORP domain-containing protein</fullName>
    </recommendedName>
</protein>
<dbReference type="PANTHER" id="PTHR47936">
    <property type="entry name" value="PPR_LONG DOMAIN-CONTAINING PROTEIN"/>
    <property type="match status" value="1"/>
</dbReference>
<dbReference type="AlphaFoldDB" id="S8BXB1"/>
<sequence>MAVNFVRLLSSALKRRGFCSLSGKDKSRDALAQLRVERDPERVIDICCSAGLTPESHRDRIAFFKAVTRLREANDAEGIRRFIGDSMDRLGGSVSERAASHFMVLFGKGGLVSDAVKMFDEMPEMGIERNIKTLNSLLFSCVLAGDYGEMKRIFMEFPRKYGLDPNLETYNIVLRGFCESGNANSAHSLFAEMERKRIKPTRSTFALAIAGFYREEKFTDVGKMTTLMKKY</sequence>
<dbReference type="Proteomes" id="UP000015453">
    <property type="component" value="Unassembled WGS sequence"/>
</dbReference>
<comment type="similarity">
    <text evidence="1">Belongs to the PPR family. P subfamily.</text>
</comment>
<dbReference type="InterPro" id="IPR011990">
    <property type="entry name" value="TPR-like_helical_dom_sf"/>
</dbReference>
<evidence type="ECO:0000313" key="5">
    <source>
        <dbReference type="Proteomes" id="UP000015453"/>
    </source>
</evidence>
<evidence type="ECO:0008006" key="6">
    <source>
        <dbReference type="Google" id="ProtNLM"/>
    </source>
</evidence>
<dbReference type="Gene3D" id="1.25.40.10">
    <property type="entry name" value="Tetratricopeptide repeat domain"/>
    <property type="match status" value="1"/>
</dbReference>
<feature type="non-terminal residue" evidence="4">
    <location>
        <position position="231"/>
    </location>
</feature>
<keyword evidence="2" id="KW-0677">Repeat</keyword>
<dbReference type="EMBL" id="AUSU01008501">
    <property type="protein sequence ID" value="EPS59270.1"/>
    <property type="molecule type" value="Genomic_DNA"/>
</dbReference>
<dbReference type="Pfam" id="PF13041">
    <property type="entry name" value="PPR_2"/>
    <property type="match status" value="1"/>
</dbReference>
<reference evidence="4 5" key="1">
    <citation type="journal article" date="2013" name="BMC Genomics">
        <title>The miniature genome of a carnivorous plant Genlisea aurea contains a low number of genes and short non-coding sequences.</title>
        <authorList>
            <person name="Leushkin E.V."/>
            <person name="Sutormin R.A."/>
            <person name="Nabieva E.R."/>
            <person name="Penin A.A."/>
            <person name="Kondrashov A.S."/>
            <person name="Logacheva M.D."/>
        </authorList>
    </citation>
    <scope>NUCLEOTIDE SEQUENCE [LARGE SCALE GENOMIC DNA]</scope>
</reference>
<accession>S8BXB1</accession>
<evidence type="ECO:0000256" key="2">
    <source>
        <dbReference type="ARBA" id="ARBA00022737"/>
    </source>
</evidence>
<comment type="caution">
    <text evidence="4">The sequence shown here is derived from an EMBL/GenBank/DDBJ whole genome shotgun (WGS) entry which is preliminary data.</text>
</comment>
<dbReference type="PROSITE" id="PS51375">
    <property type="entry name" value="PPR"/>
    <property type="match status" value="1"/>
</dbReference>
<evidence type="ECO:0000256" key="1">
    <source>
        <dbReference type="ARBA" id="ARBA00007626"/>
    </source>
</evidence>
<dbReference type="Pfam" id="PF01535">
    <property type="entry name" value="PPR"/>
    <property type="match status" value="2"/>
</dbReference>
<keyword evidence="5" id="KW-1185">Reference proteome</keyword>
<dbReference type="GO" id="GO:0031930">
    <property type="term" value="P:mitochondria-nucleus signaling pathway"/>
    <property type="evidence" value="ECO:0007669"/>
    <property type="project" value="TreeGrafter"/>
</dbReference>
<evidence type="ECO:0000313" key="4">
    <source>
        <dbReference type="EMBL" id="EPS59270.1"/>
    </source>
</evidence>
<dbReference type="GO" id="GO:0009507">
    <property type="term" value="C:chloroplast"/>
    <property type="evidence" value="ECO:0007669"/>
    <property type="project" value="TreeGrafter"/>
</dbReference>
<proteinExistence type="inferred from homology"/>